<name>A0AAD5P876_9FUNG</name>
<dbReference type="EMBL" id="JAIXMP010000086">
    <property type="protein sequence ID" value="KAI9243186.1"/>
    <property type="molecule type" value="Genomic_DNA"/>
</dbReference>
<dbReference type="Proteomes" id="UP001209540">
    <property type="component" value="Unassembled WGS sequence"/>
</dbReference>
<protein>
    <submittedName>
        <fullName evidence="1">Uncharacterized protein</fullName>
    </submittedName>
</protein>
<evidence type="ECO:0000313" key="2">
    <source>
        <dbReference type="Proteomes" id="UP001209540"/>
    </source>
</evidence>
<comment type="caution">
    <text evidence="1">The sequence shown here is derived from an EMBL/GenBank/DDBJ whole genome shotgun (WGS) entry which is preliminary data.</text>
</comment>
<evidence type="ECO:0000313" key="1">
    <source>
        <dbReference type="EMBL" id="KAI9243186.1"/>
    </source>
</evidence>
<accession>A0AAD5P876</accession>
<reference evidence="1" key="2">
    <citation type="submission" date="2023-02" db="EMBL/GenBank/DDBJ databases">
        <authorList>
            <consortium name="DOE Joint Genome Institute"/>
            <person name="Mondo S.J."/>
            <person name="Chang Y."/>
            <person name="Wang Y."/>
            <person name="Ahrendt S."/>
            <person name="Andreopoulos W."/>
            <person name="Barry K."/>
            <person name="Beard J."/>
            <person name="Benny G.L."/>
            <person name="Blankenship S."/>
            <person name="Bonito G."/>
            <person name="Cuomo C."/>
            <person name="Desiro A."/>
            <person name="Gervers K.A."/>
            <person name="Hundley H."/>
            <person name="Kuo A."/>
            <person name="LaButti K."/>
            <person name="Lang B.F."/>
            <person name="Lipzen A."/>
            <person name="O'Donnell K."/>
            <person name="Pangilinan J."/>
            <person name="Reynolds N."/>
            <person name="Sandor L."/>
            <person name="Smith M.W."/>
            <person name="Tsang A."/>
            <person name="Grigoriev I.V."/>
            <person name="Stajich J.E."/>
            <person name="Spatafora J.W."/>
        </authorList>
    </citation>
    <scope>NUCLEOTIDE SEQUENCE</scope>
    <source>
        <strain evidence="1">RSA 2281</strain>
    </source>
</reference>
<organism evidence="1 2">
    <name type="scientific">Phascolomyces articulosus</name>
    <dbReference type="NCBI Taxonomy" id="60185"/>
    <lineage>
        <taxon>Eukaryota</taxon>
        <taxon>Fungi</taxon>
        <taxon>Fungi incertae sedis</taxon>
        <taxon>Mucoromycota</taxon>
        <taxon>Mucoromycotina</taxon>
        <taxon>Mucoromycetes</taxon>
        <taxon>Mucorales</taxon>
        <taxon>Lichtheimiaceae</taxon>
        <taxon>Phascolomyces</taxon>
    </lineage>
</organism>
<proteinExistence type="predicted"/>
<keyword evidence="2" id="KW-1185">Reference proteome</keyword>
<gene>
    <name evidence="1" type="ORF">BDA99DRAFT_544582</name>
</gene>
<dbReference type="AlphaFoldDB" id="A0AAD5P876"/>
<sequence>MNQQFNINYEIYTIDNVHEALVHSTIPGVFSLVPNQKFYVYSDQWRDCLQVISEKCSTAWILKDKWEGTSGLLYSERIDSKRCSCQGILKIRIMHSSPDQCEFHMKHDHIEHIPGSAEDVNIKRLYDEVMESIDDQLCQGYNCHVICMSLL</sequence>
<reference evidence="1" key="1">
    <citation type="journal article" date="2022" name="IScience">
        <title>Evolution of zygomycete secretomes and the origins of terrestrial fungal ecologies.</title>
        <authorList>
            <person name="Chang Y."/>
            <person name="Wang Y."/>
            <person name="Mondo S."/>
            <person name="Ahrendt S."/>
            <person name="Andreopoulos W."/>
            <person name="Barry K."/>
            <person name="Beard J."/>
            <person name="Benny G.L."/>
            <person name="Blankenship S."/>
            <person name="Bonito G."/>
            <person name="Cuomo C."/>
            <person name="Desiro A."/>
            <person name="Gervers K.A."/>
            <person name="Hundley H."/>
            <person name="Kuo A."/>
            <person name="LaButti K."/>
            <person name="Lang B.F."/>
            <person name="Lipzen A."/>
            <person name="O'Donnell K."/>
            <person name="Pangilinan J."/>
            <person name="Reynolds N."/>
            <person name="Sandor L."/>
            <person name="Smith M.E."/>
            <person name="Tsang A."/>
            <person name="Grigoriev I.V."/>
            <person name="Stajich J.E."/>
            <person name="Spatafora J.W."/>
        </authorList>
    </citation>
    <scope>NUCLEOTIDE SEQUENCE</scope>
    <source>
        <strain evidence="1">RSA 2281</strain>
    </source>
</reference>